<accession>A0A765X828</accession>
<dbReference type="AlphaFoldDB" id="A0A765X828"/>
<dbReference type="EMBL" id="DAAYTU010000020">
    <property type="protein sequence ID" value="HAG5771572.1"/>
    <property type="molecule type" value="Genomic_DNA"/>
</dbReference>
<reference evidence="1" key="1">
    <citation type="journal article" date="2018" name="Genome Biol.">
        <title>SKESA: strategic k-mer extension for scrupulous assemblies.</title>
        <authorList>
            <person name="Souvorov A."/>
            <person name="Agarwala R."/>
            <person name="Lipman D.J."/>
        </authorList>
    </citation>
    <scope>NUCLEOTIDE SEQUENCE [LARGE SCALE GENOMIC DNA]</scope>
    <source>
        <strain evidence="1">1839</strain>
    </source>
</reference>
<comment type="caution">
    <text evidence="1">The sequence shown here is derived from an EMBL/GenBank/DDBJ whole genome shotgun (WGS) entry which is preliminary data.</text>
</comment>
<protein>
    <submittedName>
        <fullName evidence="1">Uncharacterized protein</fullName>
    </submittedName>
</protein>
<name>A0A765X828_ECOLX</name>
<evidence type="ECO:0000313" key="1">
    <source>
        <dbReference type="EMBL" id="HAG5771572.1"/>
    </source>
</evidence>
<sequence>MNANGYEDDRFLFYEEKLRWRMSRQISNANTIFYENQKDSVQQILKKYTKRIPVLVFWGNERRWTIVNGLEVVSVFDEHLHYIYLNDINKEIRPDFSHKTSLYFKCELKFILLGRNRIKIWVPEGRLYFALMNVLQMFPLKKPFSTRN</sequence>
<proteinExistence type="predicted"/>
<gene>
    <name evidence="1" type="ORF">GGB84_003280</name>
</gene>
<organism evidence="1">
    <name type="scientific">Escherichia coli</name>
    <dbReference type="NCBI Taxonomy" id="562"/>
    <lineage>
        <taxon>Bacteria</taxon>
        <taxon>Pseudomonadati</taxon>
        <taxon>Pseudomonadota</taxon>
        <taxon>Gammaproteobacteria</taxon>
        <taxon>Enterobacterales</taxon>
        <taxon>Enterobacteriaceae</taxon>
        <taxon>Escherichia</taxon>
    </lineage>
</organism>
<reference evidence="1" key="2">
    <citation type="submission" date="2020-02" db="EMBL/GenBank/DDBJ databases">
        <authorList>
            <consortium name="NCBI Pathogen Detection Project"/>
        </authorList>
    </citation>
    <scope>NUCLEOTIDE SEQUENCE</scope>
    <source>
        <strain evidence="1">1839</strain>
    </source>
</reference>